<evidence type="ECO:0000313" key="1">
    <source>
        <dbReference type="EMBL" id="VAV98821.1"/>
    </source>
</evidence>
<reference evidence="1" key="1">
    <citation type="submission" date="2018-06" db="EMBL/GenBank/DDBJ databases">
        <authorList>
            <person name="Zhirakovskaya E."/>
        </authorList>
    </citation>
    <scope>NUCLEOTIDE SEQUENCE</scope>
</reference>
<protein>
    <submittedName>
        <fullName evidence="1">Uncharacterized protein</fullName>
    </submittedName>
</protein>
<organism evidence="1">
    <name type="scientific">hydrothermal vent metagenome</name>
    <dbReference type="NCBI Taxonomy" id="652676"/>
    <lineage>
        <taxon>unclassified sequences</taxon>
        <taxon>metagenomes</taxon>
        <taxon>ecological metagenomes</taxon>
    </lineage>
</organism>
<accession>A0A3B0S7D8</accession>
<name>A0A3B0S7D8_9ZZZZ</name>
<sequence length="253" mass="26702">MRIAIEATDEVGRRAARILLNEFSLQRLGLVSEHHTVTGKRVERATDLATYDVLVTDAADPRSAFENALDANIDCVAWRGAEYFTSSLSDELEVAGRSLVINANLGQGIGPALAGHEIARGGEVLDVEIAWTEPGRPLRRGTAVPFPEPVGARWGRTDTDTWGQSVTIVPIKGIWAAAMARVTTAGTEGVSTRVVGVSDQAAHLEALSLAAAAAAAASGAYPMGRQGAADIGDSYLHRAIEMGLDIAFFSYSS</sequence>
<dbReference type="AlphaFoldDB" id="A0A3B0S7D8"/>
<proteinExistence type="predicted"/>
<dbReference type="EMBL" id="UOEK01000145">
    <property type="protein sequence ID" value="VAV98821.1"/>
    <property type="molecule type" value="Genomic_DNA"/>
</dbReference>
<gene>
    <name evidence="1" type="ORF">MNBD_ACTINO02-2443</name>
</gene>